<evidence type="ECO:0000313" key="1">
    <source>
        <dbReference type="EMBL" id="MCI40989.1"/>
    </source>
</evidence>
<organism evidence="1 2">
    <name type="scientific">Trifolium medium</name>
    <dbReference type="NCBI Taxonomy" id="97028"/>
    <lineage>
        <taxon>Eukaryota</taxon>
        <taxon>Viridiplantae</taxon>
        <taxon>Streptophyta</taxon>
        <taxon>Embryophyta</taxon>
        <taxon>Tracheophyta</taxon>
        <taxon>Spermatophyta</taxon>
        <taxon>Magnoliopsida</taxon>
        <taxon>eudicotyledons</taxon>
        <taxon>Gunneridae</taxon>
        <taxon>Pentapetalae</taxon>
        <taxon>rosids</taxon>
        <taxon>fabids</taxon>
        <taxon>Fabales</taxon>
        <taxon>Fabaceae</taxon>
        <taxon>Papilionoideae</taxon>
        <taxon>50 kb inversion clade</taxon>
        <taxon>NPAAA clade</taxon>
        <taxon>Hologalegina</taxon>
        <taxon>IRL clade</taxon>
        <taxon>Trifolieae</taxon>
        <taxon>Trifolium</taxon>
    </lineage>
</organism>
<keyword evidence="2" id="KW-1185">Reference proteome</keyword>
<dbReference type="EMBL" id="LXQA010286320">
    <property type="protein sequence ID" value="MCI40989.1"/>
    <property type="molecule type" value="Genomic_DNA"/>
</dbReference>
<reference evidence="1 2" key="1">
    <citation type="journal article" date="2018" name="Front. Plant Sci.">
        <title>Red Clover (Trifolium pratense) and Zigzag Clover (T. medium) - A Picture of Genomic Similarities and Differences.</title>
        <authorList>
            <person name="Dluhosova J."/>
            <person name="Istvanek J."/>
            <person name="Nedelnik J."/>
            <person name="Repkova J."/>
        </authorList>
    </citation>
    <scope>NUCLEOTIDE SEQUENCE [LARGE SCALE GENOMIC DNA]</scope>
    <source>
        <strain evidence="2">cv. 10/8</strain>
        <tissue evidence="1">Leaf</tissue>
    </source>
</reference>
<feature type="non-terminal residue" evidence="1">
    <location>
        <position position="1"/>
    </location>
</feature>
<comment type="caution">
    <text evidence="1">The sequence shown here is derived from an EMBL/GenBank/DDBJ whole genome shotgun (WGS) entry which is preliminary data.</text>
</comment>
<sequence length="53" mass="5770">HDLCHFVAGTHFWACVVERAFSSLSELVASGRQGSPGPCFSMSFGRYCSLSED</sequence>
<accession>A0A392RX81</accession>
<proteinExistence type="predicted"/>
<evidence type="ECO:0000313" key="2">
    <source>
        <dbReference type="Proteomes" id="UP000265520"/>
    </source>
</evidence>
<protein>
    <submittedName>
        <fullName evidence="1">Uncharacterized protein</fullName>
    </submittedName>
</protein>
<name>A0A392RX81_9FABA</name>
<dbReference type="Proteomes" id="UP000265520">
    <property type="component" value="Unassembled WGS sequence"/>
</dbReference>
<dbReference type="AlphaFoldDB" id="A0A392RX81"/>